<name>A0A2G8KMB9_STIJA</name>
<dbReference type="GO" id="GO:0005634">
    <property type="term" value="C:nucleus"/>
    <property type="evidence" value="ECO:0007669"/>
    <property type="project" value="TreeGrafter"/>
</dbReference>
<feature type="region of interest" description="Disordered" evidence="2">
    <location>
        <begin position="1"/>
        <end position="66"/>
    </location>
</feature>
<proteinExistence type="predicted"/>
<dbReference type="FunFam" id="3.30.1370.10:FF:000048">
    <property type="entry name" value="RNA-binding protein PNO1 isoform X2"/>
    <property type="match status" value="1"/>
</dbReference>
<feature type="compositionally biased region" description="Basic and acidic residues" evidence="2">
    <location>
        <begin position="41"/>
        <end position="54"/>
    </location>
</feature>
<dbReference type="PANTHER" id="PTHR12826">
    <property type="entry name" value="RIBONUCLEASE Y"/>
    <property type="match status" value="1"/>
</dbReference>
<dbReference type="OrthoDB" id="1932641at2759"/>
<keyword evidence="1" id="KW-0694">RNA-binding</keyword>
<reference evidence="3 4" key="1">
    <citation type="journal article" date="2017" name="PLoS Biol.">
        <title>The sea cucumber genome provides insights into morphological evolution and visceral regeneration.</title>
        <authorList>
            <person name="Zhang X."/>
            <person name="Sun L."/>
            <person name="Yuan J."/>
            <person name="Sun Y."/>
            <person name="Gao Y."/>
            <person name="Zhang L."/>
            <person name="Li S."/>
            <person name="Dai H."/>
            <person name="Hamel J.F."/>
            <person name="Liu C."/>
            <person name="Yu Y."/>
            <person name="Liu S."/>
            <person name="Lin W."/>
            <person name="Guo K."/>
            <person name="Jin S."/>
            <person name="Xu P."/>
            <person name="Storey K.B."/>
            <person name="Huan P."/>
            <person name="Zhang T."/>
            <person name="Zhou Y."/>
            <person name="Zhang J."/>
            <person name="Lin C."/>
            <person name="Li X."/>
            <person name="Xing L."/>
            <person name="Huo D."/>
            <person name="Sun M."/>
            <person name="Wang L."/>
            <person name="Mercier A."/>
            <person name="Li F."/>
            <person name="Yang H."/>
            <person name="Xiang J."/>
        </authorList>
    </citation>
    <scope>NUCLEOTIDE SEQUENCE [LARGE SCALE GENOMIC DNA]</scope>
    <source>
        <strain evidence="3">Shaxun</strain>
        <tissue evidence="3">Muscle</tissue>
    </source>
</reference>
<dbReference type="GO" id="GO:0003723">
    <property type="term" value="F:RNA binding"/>
    <property type="evidence" value="ECO:0007669"/>
    <property type="project" value="UniProtKB-KW"/>
</dbReference>
<dbReference type="STRING" id="307972.A0A2G8KMB9"/>
<comment type="caution">
    <text evidence="3">The sequence shown here is derived from an EMBL/GenBank/DDBJ whole genome shotgun (WGS) entry which is preliminary data.</text>
</comment>
<keyword evidence="4" id="KW-1185">Reference proteome</keyword>
<evidence type="ECO:0008006" key="5">
    <source>
        <dbReference type="Google" id="ProtNLM"/>
    </source>
</evidence>
<sequence length="190" mass="21674">MAASAEETTLPETSEQMEESDPSKDTDGFIQVTKKKGRKRKVEEEKMDVVSGKESKKRPQFPPLQGNKLLENSKEVRKIAVPPNRYTPLKENWMKIFSPVVEHLKLQIRFNIRARTVELRASKDTKEINALQKGQDFVKAFILGFDVEDALALLRLDELYIESFEVTDGSPPSKVYGNMRAVATRSAERF</sequence>
<protein>
    <recommendedName>
        <fullName evidence="5">RNA-binding protein PNO1</fullName>
    </recommendedName>
</protein>
<feature type="compositionally biased region" description="Polar residues" evidence="2">
    <location>
        <begin position="1"/>
        <end position="14"/>
    </location>
</feature>
<dbReference type="PANTHER" id="PTHR12826:SF13">
    <property type="entry name" value="RNA-BINDING PROTEIN PNO1"/>
    <property type="match status" value="1"/>
</dbReference>
<gene>
    <name evidence="3" type="ORF">BSL78_14014</name>
</gene>
<dbReference type="AlphaFoldDB" id="A0A2G8KMB9"/>
<organism evidence="3 4">
    <name type="scientific">Stichopus japonicus</name>
    <name type="common">Sea cucumber</name>
    <dbReference type="NCBI Taxonomy" id="307972"/>
    <lineage>
        <taxon>Eukaryota</taxon>
        <taxon>Metazoa</taxon>
        <taxon>Echinodermata</taxon>
        <taxon>Eleutherozoa</taxon>
        <taxon>Echinozoa</taxon>
        <taxon>Holothuroidea</taxon>
        <taxon>Aspidochirotacea</taxon>
        <taxon>Aspidochirotida</taxon>
        <taxon>Stichopodidae</taxon>
        <taxon>Apostichopus</taxon>
    </lineage>
</organism>
<dbReference type="EMBL" id="MRZV01000480">
    <property type="protein sequence ID" value="PIK49117.1"/>
    <property type="molecule type" value="Genomic_DNA"/>
</dbReference>
<evidence type="ECO:0000256" key="2">
    <source>
        <dbReference type="SAM" id="MobiDB-lite"/>
    </source>
</evidence>
<evidence type="ECO:0000313" key="4">
    <source>
        <dbReference type="Proteomes" id="UP000230750"/>
    </source>
</evidence>
<evidence type="ECO:0000256" key="1">
    <source>
        <dbReference type="ARBA" id="ARBA00022884"/>
    </source>
</evidence>
<dbReference type="Proteomes" id="UP000230750">
    <property type="component" value="Unassembled WGS sequence"/>
</dbReference>
<dbReference type="CDD" id="cd22391">
    <property type="entry name" value="KH-I_PNO1_rpt1"/>
    <property type="match status" value="1"/>
</dbReference>
<evidence type="ECO:0000313" key="3">
    <source>
        <dbReference type="EMBL" id="PIK49117.1"/>
    </source>
</evidence>
<accession>A0A2G8KMB9</accession>
<dbReference type="InterPro" id="IPR055212">
    <property type="entry name" value="KH-I_PNO1_first"/>
</dbReference>